<protein>
    <submittedName>
        <fullName evidence="1 4">Uncharacterized protein</fullName>
    </submittedName>
</protein>
<reference evidence="4" key="1">
    <citation type="submission" date="2017-02" db="UniProtKB">
        <authorList>
            <consortium name="WormBaseParasite"/>
        </authorList>
    </citation>
    <scope>IDENTIFICATION</scope>
</reference>
<name>A0A0N4U3I8_DRAME</name>
<proteinExistence type="predicted"/>
<dbReference type="WBParaSite" id="DME_0000129301-mRNA-1">
    <property type="protein sequence ID" value="DME_0000129301-mRNA-1"/>
    <property type="gene ID" value="DME_0000129301"/>
</dbReference>
<gene>
    <name evidence="1" type="ORF">DME_LOCUS5653</name>
</gene>
<evidence type="ECO:0000313" key="1">
    <source>
        <dbReference type="EMBL" id="VDN55680.1"/>
    </source>
</evidence>
<organism evidence="2 4">
    <name type="scientific">Dracunculus medinensis</name>
    <name type="common">Guinea worm</name>
    <dbReference type="NCBI Taxonomy" id="318479"/>
    <lineage>
        <taxon>Eukaryota</taxon>
        <taxon>Metazoa</taxon>
        <taxon>Ecdysozoa</taxon>
        <taxon>Nematoda</taxon>
        <taxon>Chromadorea</taxon>
        <taxon>Rhabditida</taxon>
        <taxon>Spirurina</taxon>
        <taxon>Dracunculoidea</taxon>
        <taxon>Dracunculidae</taxon>
        <taxon>Dracunculus</taxon>
    </lineage>
</organism>
<dbReference type="AlphaFoldDB" id="A0A0N4U3I8"/>
<reference evidence="1 3" key="2">
    <citation type="submission" date="2018-11" db="EMBL/GenBank/DDBJ databases">
        <authorList>
            <consortium name="Pathogen Informatics"/>
        </authorList>
    </citation>
    <scope>NUCLEOTIDE SEQUENCE [LARGE SCALE GENOMIC DNA]</scope>
</reference>
<sequence>MNGGASVSAMSSAPSTSTLPLDVIDANLFQGKKYLKNEYVERKYNSQQEIYREIVSECARLEEVFV</sequence>
<accession>A0A0N4U3I8</accession>
<dbReference type="Proteomes" id="UP000038040">
    <property type="component" value="Unplaced"/>
</dbReference>
<evidence type="ECO:0000313" key="2">
    <source>
        <dbReference type="Proteomes" id="UP000038040"/>
    </source>
</evidence>
<dbReference type="EMBL" id="UYYG01001153">
    <property type="protein sequence ID" value="VDN55680.1"/>
    <property type="molecule type" value="Genomic_DNA"/>
</dbReference>
<evidence type="ECO:0000313" key="4">
    <source>
        <dbReference type="WBParaSite" id="DME_0000129301-mRNA-1"/>
    </source>
</evidence>
<evidence type="ECO:0000313" key="3">
    <source>
        <dbReference type="Proteomes" id="UP000274756"/>
    </source>
</evidence>
<dbReference type="Proteomes" id="UP000274756">
    <property type="component" value="Unassembled WGS sequence"/>
</dbReference>
<keyword evidence="3" id="KW-1185">Reference proteome</keyword>